<dbReference type="AlphaFoldDB" id="A0A3Q7HYZ7"/>
<proteinExistence type="predicted"/>
<evidence type="ECO:0000313" key="2">
    <source>
        <dbReference type="Proteomes" id="UP000004994"/>
    </source>
</evidence>
<dbReference type="PANTHER" id="PTHR33181">
    <property type="entry name" value="OS01G0778500 PROTEIN"/>
    <property type="match status" value="1"/>
</dbReference>
<dbReference type="Proteomes" id="UP000004994">
    <property type="component" value="Chromosome 9"/>
</dbReference>
<reference evidence="1" key="2">
    <citation type="submission" date="2019-01" db="UniProtKB">
        <authorList>
            <consortium name="EnsemblPlants"/>
        </authorList>
    </citation>
    <scope>IDENTIFICATION</scope>
    <source>
        <strain evidence="1">cv. Heinz 1706</strain>
    </source>
</reference>
<sequence length="101" mass="11974">MVCVEKEMRKTWLWFNFNSSFLLPTKSFNFKNSFLFSSKCSSLNVRNKGSRSGLVNLYKDMEACAGYNDIQVMWEMIHSNVNETKCKKKPLCWRFLNKIRV</sequence>
<dbReference type="Gramene" id="Solyc09g015430.3.1">
    <property type="protein sequence ID" value="Solyc09g015430.3.1"/>
    <property type="gene ID" value="Solyc09g015430.3"/>
</dbReference>
<dbReference type="PANTHER" id="PTHR33181:SF15">
    <property type="entry name" value="PROTEIN FAR1-RELATED SEQUENCE"/>
    <property type="match status" value="1"/>
</dbReference>
<name>A0A3Q7HYZ7_SOLLC</name>
<dbReference type="PaxDb" id="4081-Solyc09g015430.2.1"/>
<keyword evidence="2" id="KW-1185">Reference proteome</keyword>
<dbReference type="EnsemblPlants" id="Solyc09g015430.3.1">
    <property type="protein sequence ID" value="Solyc09g015430.3.1"/>
    <property type="gene ID" value="Solyc09g015430.3"/>
</dbReference>
<reference evidence="1" key="1">
    <citation type="journal article" date="2012" name="Nature">
        <title>The tomato genome sequence provides insights into fleshy fruit evolution.</title>
        <authorList>
            <consortium name="Tomato Genome Consortium"/>
        </authorList>
    </citation>
    <scope>NUCLEOTIDE SEQUENCE [LARGE SCALE GENOMIC DNA]</scope>
    <source>
        <strain evidence="1">cv. Heinz 1706</strain>
    </source>
</reference>
<dbReference type="InParanoid" id="A0A3Q7HYZ7"/>
<protein>
    <submittedName>
        <fullName evidence="1">Uncharacterized protein</fullName>
    </submittedName>
</protein>
<organism evidence="1">
    <name type="scientific">Solanum lycopersicum</name>
    <name type="common">Tomato</name>
    <name type="synonym">Lycopersicon esculentum</name>
    <dbReference type="NCBI Taxonomy" id="4081"/>
    <lineage>
        <taxon>Eukaryota</taxon>
        <taxon>Viridiplantae</taxon>
        <taxon>Streptophyta</taxon>
        <taxon>Embryophyta</taxon>
        <taxon>Tracheophyta</taxon>
        <taxon>Spermatophyta</taxon>
        <taxon>Magnoliopsida</taxon>
        <taxon>eudicotyledons</taxon>
        <taxon>Gunneridae</taxon>
        <taxon>Pentapetalae</taxon>
        <taxon>asterids</taxon>
        <taxon>lamiids</taxon>
        <taxon>Solanales</taxon>
        <taxon>Solanaceae</taxon>
        <taxon>Solanoideae</taxon>
        <taxon>Solaneae</taxon>
        <taxon>Solanum</taxon>
        <taxon>Solanum subgen. Lycopersicon</taxon>
    </lineage>
</organism>
<evidence type="ECO:0000313" key="1">
    <source>
        <dbReference type="EnsemblPlants" id="Solyc09g015430.3.1"/>
    </source>
</evidence>
<accession>A0A3Q7HYZ7</accession>